<protein>
    <submittedName>
        <fullName evidence="2">Uncharacterized protein</fullName>
    </submittedName>
</protein>
<feature type="region of interest" description="Disordered" evidence="1">
    <location>
        <begin position="1"/>
        <end position="33"/>
    </location>
</feature>
<organism evidence="2 3">
    <name type="scientific">Streptomyces calvus</name>
    <dbReference type="NCBI Taxonomy" id="67282"/>
    <lineage>
        <taxon>Bacteria</taxon>
        <taxon>Bacillati</taxon>
        <taxon>Actinomycetota</taxon>
        <taxon>Actinomycetes</taxon>
        <taxon>Kitasatosporales</taxon>
        <taxon>Streptomycetaceae</taxon>
        <taxon>Streptomyces</taxon>
    </lineage>
</organism>
<reference evidence="2 3" key="1">
    <citation type="submission" date="2020-08" db="EMBL/GenBank/DDBJ databases">
        <title>Genomic Encyclopedia of Type Strains, Phase III (KMG-III): the genomes of soil and plant-associated and newly described type strains.</title>
        <authorList>
            <person name="Whitman W."/>
        </authorList>
    </citation>
    <scope>NUCLEOTIDE SEQUENCE [LARGE SCALE GENOMIC DNA]</scope>
    <source>
        <strain evidence="2 3">CECT 3271</strain>
    </source>
</reference>
<evidence type="ECO:0000256" key="1">
    <source>
        <dbReference type="SAM" id="MobiDB-lite"/>
    </source>
</evidence>
<proteinExistence type="predicted"/>
<evidence type="ECO:0000313" key="2">
    <source>
        <dbReference type="EMBL" id="MBA8946486.1"/>
    </source>
</evidence>
<dbReference type="Proteomes" id="UP000530412">
    <property type="component" value="Unassembled WGS sequence"/>
</dbReference>
<dbReference type="AlphaFoldDB" id="A0AA40SHW1"/>
<dbReference type="EMBL" id="JACJIE010000014">
    <property type="protein sequence ID" value="MBA8946486.1"/>
    <property type="molecule type" value="Genomic_DNA"/>
</dbReference>
<sequence length="33" mass="3527">MTTLTMPVLPAPGDPHRVVAKEPDAAEPWASLK</sequence>
<feature type="compositionally biased region" description="Basic and acidic residues" evidence="1">
    <location>
        <begin position="14"/>
        <end position="24"/>
    </location>
</feature>
<accession>A0AA40SHW1</accession>
<comment type="caution">
    <text evidence="2">The sequence shown here is derived from an EMBL/GenBank/DDBJ whole genome shotgun (WGS) entry which is preliminary data.</text>
</comment>
<name>A0AA40SHW1_9ACTN</name>
<evidence type="ECO:0000313" key="3">
    <source>
        <dbReference type="Proteomes" id="UP000530412"/>
    </source>
</evidence>
<gene>
    <name evidence="2" type="ORF">FHS33_004939</name>
</gene>